<keyword evidence="2" id="KW-1185">Reference proteome</keyword>
<dbReference type="AlphaFoldDB" id="A0A3N4JVW5"/>
<name>A0A3N4JVW5_9PEZI</name>
<dbReference type="Proteomes" id="UP000276215">
    <property type="component" value="Unassembled WGS sequence"/>
</dbReference>
<proteinExistence type="predicted"/>
<accession>A0A3N4JVW5</accession>
<organism evidence="1 2">
    <name type="scientific">Choiromyces venosus 120613-1</name>
    <dbReference type="NCBI Taxonomy" id="1336337"/>
    <lineage>
        <taxon>Eukaryota</taxon>
        <taxon>Fungi</taxon>
        <taxon>Dikarya</taxon>
        <taxon>Ascomycota</taxon>
        <taxon>Pezizomycotina</taxon>
        <taxon>Pezizomycetes</taxon>
        <taxon>Pezizales</taxon>
        <taxon>Tuberaceae</taxon>
        <taxon>Choiromyces</taxon>
    </lineage>
</organism>
<evidence type="ECO:0000313" key="2">
    <source>
        <dbReference type="Proteomes" id="UP000276215"/>
    </source>
</evidence>
<sequence>MDLRDCQTPDTLWFFVSAPATSAGQHQPLPATLGPLPLYDDGDGSYSVLGPSLKDPTPLTLNQAAQPNNNIPVPHGNAVLGTYHCGYHRCAGNSGPHTCSRGAYTCEALGCARPTPFKTKQALNRHIEMVHMVNRVDCPVLGCERVGENGIKRKDNLPSHLWNKHRIPAVSPPQGN</sequence>
<gene>
    <name evidence="1" type="ORF">L873DRAFT_1788390</name>
</gene>
<reference evidence="1 2" key="1">
    <citation type="journal article" date="2018" name="Nat. Ecol. Evol.">
        <title>Pezizomycetes genomes reveal the molecular basis of ectomycorrhizal truffle lifestyle.</title>
        <authorList>
            <person name="Murat C."/>
            <person name="Payen T."/>
            <person name="Noel B."/>
            <person name="Kuo A."/>
            <person name="Morin E."/>
            <person name="Chen J."/>
            <person name="Kohler A."/>
            <person name="Krizsan K."/>
            <person name="Balestrini R."/>
            <person name="Da Silva C."/>
            <person name="Montanini B."/>
            <person name="Hainaut M."/>
            <person name="Levati E."/>
            <person name="Barry K.W."/>
            <person name="Belfiori B."/>
            <person name="Cichocki N."/>
            <person name="Clum A."/>
            <person name="Dockter R.B."/>
            <person name="Fauchery L."/>
            <person name="Guy J."/>
            <person name="Iotti M."/>
            <person name="Le Tacon F."/>
            <person name="Lindquist E.A."/>
            <person name="Lipzen A."/>
            <person name="Malagnac F."/>
            <person name="Mello A."/>
            <person name="Molinier V."/>
            <person name="Miyauchi S."/>
            <person name="Poulain J."/>
            <person name="Riccioni C."/>
            <person name="Rubini A."/>
            <person name="Sitrit Y."/>
            <person name="Splivallo R."/>
            <person name="Traeger S."/>
            <person name="Wang M."/>
            <person name="Zifcakova L."/>
            <person name="Wipf D."/>
            <person name="Zambonelli A."/>
            <person name="Paolocci F."/>
            <person name="Nowrousian M."/>
            <person name="Ottonello S."/>
            <person name="Baldrian P."/>
            <person name="Spatafora J.W."/>
            <person name="Henrissat B."/>
            <person name="Nagy L.G."/>
            <person name="Aury J.M."/>
            <person name="Wincker P."/>
            <person name="Grigoriev I.V."/>
            <person name="Bonfante P."/>
            <person name="Martin F.M."/>
        </authorList>
    </citation>
    <scope>NUCLEOTIDE SEQUENCE [LARGE SCALE GENOMIC DNA]</scope>
    <source>
        <strain evidence="1 2">120613-1</strain>
    </source>
</reference>
<evidence type="ECO:0000313" key="1">
    <source>
        <dbReference type="EMBL" id="RPB01338.1"/>
    </source>
</evidence>
<dbReference type="EMBL" id="ML120374">
    <property type="protein sequence ID" value="RPB01338.1"/>
    <property type="molecule type" value="Genomic_DNA"/>
</dbReference>
<protein>
    <recommendedName>
        <fullName evidence="3">C2H2-type domain-containing protein</fullName>
    </recommendedName>
</protein>
<dbReference type="OrthoDB" id="2687452at2759"/>
<evidence type="ECO:0008006" key="3">
    <source>
        <dbReference type="Google" id="ProtNLM"/>
    </source>
</evidence>